<dbReference type="Pfam" id="PF00011">
    <property type="entry name" value="HSP20"/>
    <property type="match status" value="1"/>
</dbReference>
<dbReference type="PROSITE" id="PS01031">
    <property type="entry name" value="SHSP"/>
    <property type="match status" value="1"/>
</dbReference>
<name>A0A1I3NV35_9EURY</name>
<evidence type="ECO:0000259" key="3">
    <source>
        <dbReference type="PROSITE" id="PS01031"/>
    </source>
</evidence>
<evidence type="ECO:0000256" key="1">
    <source>
        <dbReference type="PROSITE-ProRule" id="PRU00285"/>
    </source>
</evidence>
<comment type="similarity">
    <text evidence="1 2">Belongs to the small heat shock protein (HSP20) family.</text>
</comment>
<protein>
    <submittedName>
        <fullName evidence="4">Heat shock protein Hsp20</fullName>
    </submittedName>
</protein>
<evidence type="ECO:0000313" key="4">
    <source>
        <dbReference type="EMBL" id="SFJ12992.1"/>
    </source>
</evidence>
<evidence type="ECO:0000313" key="5">
    <source>
        <dbReference type="Proteomes" id="UP000182829"/>
    </source>
</evidence>
<organism evidence="4 5">
    <name type="scientific">Natronobacterium gregoryi</name>
    <dbReference type="NCBI Taxonomy" id="44930"/>
    <lineage>
        <taxon>Archaea</taxon>
        <taxon>Methanobacteriati</taxon>
        <taxon>Methanobacteriota</taxon>
        <taxon>Stenosarchaea group</taxon>
        <taxon>Halobacteria</taxon>
        <taxon>Halobacteriales</taxon>
        <taxon>Natrialbaceae</taxon>
        <taxon>Natronobacterium</taxon>
    </lineage>
</organism>
<dbReference type="OrthoDB" id="198277at2157"/>
<dbReference type="AlphaFoldDB" id="A0A1I3NV35"/>
<sequence length="154" mass="17349">MTTDDNPFRNLEQQFERMQRQFEDALELWDVDQFGMPATDAGATTTLGIDLADHGEEFVLTADVPGFDKEDVELRLSDDTIHVTAERAQELTEAEDDGFYLRSERERQSMSRSVRLPEPVDADAIAATYRNGVVTVTLPKREPSEPAGRSIDIE</sequence>
<gene>
    <name evidence="4" type="ORF">SAMN05443661_11516</name>
</gene>
<accession>A0A1I3NV35</accession>
<dbReference type="EMBL" id="FORO01000015">
    <property type="protein sequence ID" value="SFJ12992.1"/>
    <property type="molecule type" value="Genomic_DNA"/>
</dbReference>
<dbReference type="CDD" id="cd06464">
    <property type="entry name" value="ACD_sHsps-like"/>
    <property type="match status" value="1"/>
</dbReference>
<dbReference type="Gene3D" id="2.60.40.790">
    <property type="match status" value="1"/>
</dbReference>
<dbReference type="Proteomes" id="UP000182829">
    <property type="component" value="Unassembled WGS sequence"/>
</dbReference>
<dbReference type="SUPFAM" id="SSF49764">
    <property type="entry name" value="HSP20-like chaperones"/>
    <property type="match status" value="1"/>
</dbReference>
<evidence type="ECO:0000256" key="2">
    <source>
        <dbReference type="RuleBase" id="RU003616"/>
    </source>
</evidence>
<dbReference type="GeneID" id="14207869"/>
<keyword evidence="4" id="KW-0346">Stress response</keyword>
<dbReference type="OMA" id="YDPFSIE"/>
<dbReference type="InterPro" id="IPR002068">
    <property type="entry name" value="A-crystallin/Hsp20_dom"/>
</dbReference>
<dbReference type="RefSeq" id="WP_015233288.1">
    <property type="nucleotide sequence ID" value="NZ_FORO01000015.1"/>
</dbReference>
<dbReference type="InterPro" id="IPR031107">
    <property type="entry name" value="Small_HSP"/>
</dbReference>
<proteinExistence type="inferred from homology"/>
<dbReference type="InterPro" id="IPR008978">
    <property type="entry name" value="HSP20-like_chaperone"/>
</dbReference>
<dbReference type="PANTHER" id="PTHR11527">
    <property type="entry name" value="HEAT-SHOCK PROTEIN 20 FAMILY MEMBER"/>
    <property type="match status" value="1"/>
</dbReference>
<feature type="domain" description="SHSP" evidence="3">
    <location>
        <begin position="38"/>
        <end position="154"/>
    </location>
</feature>
<reference evidence="4 5" key="1">
    <citation type="submission" date="2016-10" db="EMBL/GenBank/DDBJ databases">
        <authorList>
            <person name="de Groot N.N."/>
        </authorList>
    </citation>
    <scope>NUCLEOTIDE SEQUENCE [LARGE SCALE GENOMIC DNA]</scope>
    <source>
        <strain evidence="4 5">SP2</strain>
    </source>
</reference>